<evidence type="ECO:0000313" key="7">
    <source>
        <dbReference type="EMBL" id="CAD9257764.1"/>
    </source>
</evidence>
<feature type="transmembrane region" description="Helical" evidence="5">
    <location>
        <begin position="160"/>
        <end position="180"/>
    </location>
</feature>
<dbReference type="AlphaFoldDB" id="A0A6U4GXS4"/>
<sequence>MAAVEGFMTPALEALRTGVAPVVAAFEPYNQYEHLDVAYVVEGVALMYLAWAAATLVCSVTPVFKNAPMYAAYCFVGMVPICMLTYEGLMSFHEPTPETVEGRTYDFYDASARICMIQIIYQVFGIGVAFIAQGTLLSTIMIVHHVCTLTLGFINLNPFVHYHIIFFGGVIELSNIPLSVMDIFKSFPELQDIAPALNNICRYLFAIFFLVLRVALWLTYGLRFHLDCIELLRTGTAHSNATVVINQVLNLILTAMQLLWASKVVKSLLKALGLTSSKKKSV</sequence>
<feature type="transmembrane region" description="Helical" evidence="5">
    <location>
        <begin position="37"/>
        <end position="58"/>
    </location>
</feature>
<evidence type="ECO:0000256" key="3">
    <source>
        <dbReference type="ARBA" id="ARBA00022989"/>
    </source>
</evidence>
<keyword evidence="4 5" id="KW-0472">Membrane</keyword>
<comment type="subcellular location">
    <subcellularLocation>
        <location evidence="1">Membrane</location>
        <topology evidence="1">Multi-pass membrane protein</topology>
    </subcellularLocation>
</comment>
<evidence type="ECO:0000256" key="2">
    <source>
        <dbReference type="ARBA" id="ARBA00022692"/>
    </source>
</evidence>
<name>A0A6U4GXS4_9STRA</name>
<feature type="transmembrane region" description="Helical" evidence="5">
    <location>
        <begin position="70"/>
        <end position="90"/>
    </location>
</feature>
<evidence type="ECO:0000313" key="8">
    <source>
        <dbReference type="EMBL" id="CAD9257765.1"/>
    </source>
</evidence>
<feature type="domain" description="TLC" evidence="6">
    <location>
        <begin position="74"/>
        <end position="266"/>
    </location>
</feature>
<organism evidence="8">
    <name type="scientific">Phaeomonas parva</name>
    <dbReference type="NCBI Taxonomy" id="124430"/>
    <lineage>
        <taxon>Eukaryota</taxon>
        <taxon>Sar</taxon>
        <taxon>Stramenopiles</taxon>
        <taxon>Ochrophyta</taxon>
        <taxon>Pinguiophyceae</taxon>
        <taxon>Pinguiochrysidales</taxon>
        <taxon>Pinguiochrysidaceae</taxon>
        <taxon>Phaeomonas</taxon>
    </lineage>
</organism>
<accession>A0A6U4GXS4</accession>
<evidence type="ECO:0000256" key="1">
    <source>
        <dbReference type="ARBA" id="ARBA00004141"/>
    </source>
</evidence>
<keyword evidence="2 5" id="KW-0812">Transmembrane</keyword>
<protein>
    <recommendedName>
        <fullName evidence="6">TLC domain-containing protein</fullName>
    </recommendedName>
</protein>
<dbReference type="Pfam" id="PF03798">
    <property type="entry name" value="TRAM_LAG1_CLN8"/>
    <property type="match status" value="1"/>
</dbReference>
<feature type="transmembrane region" description="Helical" evidence="5">
    <location>
        <begin position="110"/>
        <end position="131"/>
    </location>
</feature>
<gene>
    <name evidence="7" type="ORF">PPAR1163_LOCUS16136</name>
    <name evidence="8" type="ORF">PPAR1163_LOCUS16137</name>
</gene>
<dbReference type="EMBL" id="HBGJ01025316">
    <property type="protein sequence ID" value="CAD9257764.1"/>
    <property type="molecule type" value="Transcribed_RNA"/>
</dbReference>
<feature type="transmembrane region" description="Helical" evidence="5">
    <location>
        <begin position="240"/>
        <end position="260"/>
    </location>
</feature>
<proteinExistence type="predicted"/>
<evidence type="ECO:0000259" key="6">
    <source>
        <dbReference type="Pfam" id="PF03798"/>
    </source>
</evidence>
<keyword evidence="3 5" id="KW-1133">Transmembrane helix</keyword>
<dbReference type="InterPro" id="IPR006634">
    <property type="entry name" value="TLC-dom"/>
</dbReference>
<reference evidence="8" key="1">
    <citation type="submission" date="2021-01" db="EMBL/GenBank/DDBJ databases">
        <authorList>
            <person name="Corre E."/>
            <person name="Pelletier E."/>
            <person name="Niang G."/>
            <person name="Scheremetjew M."/>
            <person name="Finn R."/>
            <person name="Kale V."/>
            <person name="Holt S."/>
            <person name="Cochrane G."/>
            <person name="Meng A."/>
            <person name="Brown T."/>
            <person name="Cohen L."/>
        </authorList>
    </citation>
    <scope>NUCLEOTIDE SEQUENCE</scope>
    <source>
        <strain evidence="8">CCMP2877</strain>
    </source>
</reference>
<evidence type="ECO:0000256" key="4">
    <source>
        <dbReference type="ARBA" id="ARBA00023136"/>
    </source>
</evidence>
<dbReference type="GO" id="GO:0016020">
    <property type="term" value="C:membrane"/>
    <property type="evidence" value="ECO:0007669"/>
    <property type="project" value="UniProtKB-SubCell"/>
</dbReference>
<feature type="transmembrane region" description="Helical" evidence="5">
    <location>
        <begin position="200"/>
        <end position="220"/>
    </location>
</feature>
<dbReference type="EMBL" id="HBGJ01025317">
    <property type="protein sequence ID" value="CAD9257765.1"/>
    <property type="molecule type" value="Transcribed_RNA"/>
</dbReference>
<evidence type="ECO:0000256" key="5">
    <source>
        <dbReference type="SAM" id="Phobius"/>
    </source>
</evidence>